<gene>
    <name evidence="8" type="ORF">U3653_06545</name>
</gene>
<dbReference type="InterPro" id="IPR047817">
    <property type="entry name" value="ABC2_TM_bact-type"/>
</dbReference>
<comment type="subcellular location">
    <subcellularLocation>
        <location evidence="6">Cell membrane</location>
        <topology evidence="6">Multi-pass membrane protein</topology>
    </subcellularLocation>
    <subcellularLocation>
        <location evidence="1">Membrane</location>
        <topology evidence="1">Multi-pass membrane protein</topology>
    </subcellularLocation>
</comment>
<dbReference type="PROSITE" id="PS51012">
    <property type="entry name" value="ABC_TM2"/>
    <property type="match status" value="1"/>
</dbReference>
<organism evidence="8 9">
    <name type="scientific">Nocardia implantans</name>
    <dbReference type="NCBI Taxonomy" id="3108168"/>
    <lineage>
        <taxon>Bacteria</taxon>
        <taxon>Bacillati</taxon>
        <taxon>Actinomycetota</taxon>
        <taxon>Actinomycetes</taxon>
        <taxon>Mycobacteriales</taxon>
        <taxon>Nocardiaceae</taxon>
        <taxon>Nocardia</taxon>
    </lineage>
</organism>
<evidence type="ECO:0000256" key="4">
    <source>
        <dbReference type="ARBA" id="ARBA00023136"/>
    </source>
</evidence>
<keyword evidence="6" id="KW-1003">Cell membrane</keyword>
<keyword evidence="9" id="KW-1185">Reference proteome</keyword>
<protein>
    <recommendedName>
        <fullName evidence="6">Transport permease protein</fullName>
    </recommendedName>
</protein>
<name>A0ABU6AQC0_9NOCA</name>
<feature type="transmembrane region" description="Helical" evidence="6">
    <location>
        <begin position="171"/>
        <end position="191"/>
    </location>
</feature>
<evidence type="ECO:0000313" key="9">
    <source>
        <dbReference type="Proteomes" id="UP001348098"/>
    </source>
</evidence>
<dbReference type="Proteomes" id="UP001348098">
    <property type="component" value="Unassembled WGS sequence"/>
</dbReference>
<feature type="transmembrane region" description="Helical" evidence="6">
    <location>
        <begin position="140"/>
        <end position="164"/>
    </location>
</feature>
<accession>A0ABU6AQC0</accession>
<evidence type="ECO:0000256" key="1">
    <source>
        <dbReference type="ARBA" id="ARBA00004141"/>
    </source>
</evidence>
<keyword evidence="4 6" id="KW-0472">Membrane</keyword>
<evidence type="ECO:0000313" key="8">
    <source>
        <dbReference type="EMBL" id="MEB3509669.1"/>
    </source>
</evidence>
<feature type="transmembrane region" description="Helical" evidence="6">
    <location>
        <begin position="224"/>
        <end position="244"/>
    </location>
</feature>
<dbReference type="PANTHER" id="PTHR43229">
    <property type="entry name" value="NODULATION PROTEIN J"/>
    <property type="match status" value="1"/>
</dbReference>
<dbReference type="RefSeq" id="WP_195077682.1">
    <property type="nucleotide sequence ID" value="NZ_JAYESH010000001.1"/>
</dbReference>
<evidence type="ECO:0000259" key="7">
    <source>
        <dbReference type="PROSITE" id="PS51012"/>
    </source>
</evidence>
<feature type="transmembrane region" description="Helical" evidence="6">
    <location>
        <begin position="60"/>
        <end position="81"/>
    </location>
</feature>
<dbReference type="EMBL" id="JAYKYQ010000002">
    <property type="protein sequence ID" value="MEB3509669.1"/>
    <property type="molecule type" value="Genomic_DNA"/>
</dbReference>
<evidence type="ECO:0000256" key="5">
    <source>
        <dbReference type="ARBA" id="ARBA00023251"/>
    </source>
</evidence>
<reference evidence="8 9" key="1">
    <citation type="submission" date="2023-12" db="EMBL/GenBank/DDBJ databases">
        <title>novel species in genus Nocarida.</title>
        <authorList>
            <person name="Li Z."/>
        </authorList>
    </citation>
    <scope>NUCLEOTIDE SEQUENCE [LARGE SCALE GENOMIC DNA]</scope>
    <source>
        <strain evidence="8 9">CDC186</strain>
    </source>
</reference>
<proteinExistence type="inferred from homology"/>
<comment type="caution">
    <text evidence="8">The sequence shown here is derived from an EMBL/GenBank/DDBJ whole genome shotgun (WGS) entry which is preliminary data.</text>
</comment>
<evidence type="ECO:0000256" key="6">
    <source>
        <dbReference type="RuleBase" id="RU361157"/>
    </source>
</evidence>
<keyword evidence="6" id="KW-0813">Transport</keyword>
<evidence type="ECO:0000256" key="3">
    <source>
        <dbReference type="ARBA" id="ARBA00022989"/>
    </source>
</evidence>
<keyword evidence="2 6" id="KW-0812">Transmembrane</keyword>
<keyword evidence="5" id="KW-0046">Antibiotic resistance</keyword>
<evidence type="ECO:0000256" key="2">
    <source>
        <dbReference type="ARBA" id="ARBA00022692"/>
    </source>
</evidence>
<dbReference type="Pfam" id="PF01061">
    <property type="entry name" value="ABC2_membrane"/>
    <property type="match status" value="1"/>
</dbReference>
<sequence length="253" mass="26595">MSTISAPLADSSIMLRRNFKHIARTPVTIFNAALMPVVMMLIFVYVFGNAFDVGEQYIDYATPGMILLAISYGLSGTAVSVSSDMAKGVINRFKVMSVSRGAVLTGHVAATVLTNVVAIAAVLGVAFALGFRSPASALDWLGAIGIMAATSFAAAWLTVALGMAAKTPESAGMTVVPLIMLPFVSSAIVPAEQMGPGIRQFAQYQPFTPIIEALRGFLFGHPSGGYTAAALAWCAGFALVGYLWSRATFDKRV</sequence>
<dbReference type="InterPro" id="IPR013525">
    <property type="entry name" value="ABC2_TM"/>
</dbReference>
<comment type="similarity">
    <text evidence="6">Belongs to the ABC-2 integral membrane protein family.</text>
</comment>
<dbReference type="InterPro" id="IPR000412">
    <property type="entry name" value="ABC_2_transport"/>
</dbReference>
<keyword evidence="3 6" id="KW-1133">Transmembrane helix</keyword>
<dbReference type="InterPro" id="IPR051784">
    <property type="entry name" value="Nod_factor_ABC_transporter"/>
</dbReference>
<feature type="transmembrane region" description="Helical" evidence="6">
    <location>
        <begin position="102"/>
        <end position="128"/>
    </location>
</feature>
<feature type="domain" description="ABC transmembrane type-2" evidence="7">
    <location>
        <begin position="27"/>
        <end position="252"/>
    </location>
</feature>
<feature type="transmembrane region" description="Helical" evidence="6">
    <location>
        <begin position="27"/>
        <end position="48"/>
    </location>
</feature>
<dbReference type="PIRSF" id="PIRSF006648">
    <property type="entry name" value="DrrB"/>
    <property type="match status" value="1"/>
</dbReference>
<dbReference type="PANTHER" id="PTHR43229:SF2">
    <property type="entry name" value="NODULATION PROTEIN J"/>
    <property type="match status" value="1"/>
</dbReference>